<dbReference type="EMBL" id="LUGG01000022">
    <property type="protein sequence ID" value="OBZ68044.1"/>
    <property type="molecule type" value="Genomic_DNA"/>
</dbReference>
<comment type="caution">
    <text evidence="2">The sequence shown here is derived from an EMBL/GenBank/DDBJ whole genome shotgun (WGS) entry which is preliminary data.</text>
</comment>
<protein>
    <submittedName>
        <fullName evidence="2">Uncharacterized protein</fullName>
    </submittedName>
</protein>
<feature type="region of interest" description="Disordered" evidence="1">
    <location>
        <begin position="1"/>
        <end position="48"/>
    </location>
</feature>
<proteinExistence type="predicted"/>
<gene>
    <name evidence="2" type="ORF">A0H81_11857</name>
</gene>
<evidence type="ECO:0000313" key="2">
    <source>
        <dbReference type="EMBL" id="OBZ68044.1"/>
    </source>
</evidence>
<evidence type="ECO:0000256" key="1">
    <source>
        <dbReference type="SAM" id="MobiDB-lite"/>
    </source>
</evidence>
<dbReference type="Proteomes" id="UP000092993">
    <property type="component" value="Unassembled WGS sequence"/>
</dbReference>
<name>A0A1C7LZ16_GRIFR</name>
<feature type="compositionally biased region" description="Gly residues" evidence="1">
    <location>
        <begin position="28"/>
        <end position="38"/>
    </location>
</feature>
<reference evidence="2 3" key="1">
    <citation type="submission" date="2016-03" db="EMBL/GenBank/DDBJ databases">
        <title>Whole genome sequencing of Grifola frondosa 9006-11.</title>
        <authorList>
            <person name="Min B."/>
            <person name="Park H."/>
            <person name="Kim J.-G."/>
            <person name="Cho H."/>
            <person name="Oh Y.-L."/>
            <person name="Kong W.-S."/>
            <person name="Choi I.-G."/>
        </authorList>
    </citation>
    <scope>NUCLEOTIDE SEQUENCE [LARGE SCALE GENOMIC DNA]</scope>
    <source>
        <strain evidence="2 3">9006-11</strain>
    </source>
</reference>
<organism evidence="2 3">
    <name type="scientific">Grifola frondosa</name>
    <name type="common">Maitake</name>
    <name type="synonym">Polyporus frondosus</name>
    <dbReference type="NCBI Taxonomy" id="5627"/>
    <lineage>
        <taxon>Eukaryota</taxon>
        <taxon>Fungi</taxon>
        <taxon>Dikarya</taxon>
        <taxon>Basidiomycota</taxon>
        <taxon>Agaricomycotina</taxon>
        <taxon>Agaricomycetes</taxon>
        <taxon>Polyporales</taxon>
        <taxon>Grifolaceae</taxon>
        <taxon>Grifola</taxon>
    </lineage>
</organism>
<dbReference type="AlphaFoldDB" id="A0A1C7LZ16"/>
<evidence type="ECO:0000313" key="3">
    <source>
        <dbReference type="Proteomes" id="UP000092993"/>
    </source>
</evidence>
<keyword evidence="3" id="KW-1185">Reference proteome</keyword>
<accession>A0A1C7LZ16</accession>
<sequence length="73" mass="7600">MHGLRMQVHDIMTSRSHLAGPSPRDPGADGGDAAGGSAGAFAQPWFQNPRGFSAPLHHPLYGMPPAPASITKL</sequence>